<name>A0A5D8ZY13_9FLAO</name>
<keyword evidence="1" id="KW-0614">Plasmid</keyword>
<protein>
    <submittedName>
        <fullName evidence="1">Uncharacterized protein</fullName>
    </submittedName>
</protein>
<dbReference type="OrthoDB" id="6884981at2"/>
<dbReference type="EMBL" id="VTRU01000001">
    <property type="protein sequence ID" value="TZF99885.1"/>
    <property type="molecule type" value="Genomic_DNA"/>
</dbReference>
<geneLocation type="plasmid" evidence="1">
    <name>unnamed1</name>
</geneLocation>
<comment type="caution">
    <text evidence="1">The sequence shown here is derived from an EMBL/GenBank/DDBJ whole genome shotgun (WGS) entry which is preliminary data.</text>
</comment>
<proteinExistence type="predicted"/>
<dbReference type="RefSeq" id="WP_149386945.1">
    <property type="nucleotide sequence ID" value="NZ_VTRU01000001.1"/>
</dbReference>
<reference evidence="1 2" key="1">
    <citation type="submission" date="2019-08" db="EMBL/GenBank/DDBJ databases">
        <title>Draft genome sequence of Chryseobacterium sp. Gsoil 183.</title>
        <authorList>
            <person name="Im W.-T."/>
        </authorList>
    </citation>
    <scope>NUCLEOTIDE SEQUENCE [LARGE SCALE GENOMIC DNA]</scope>
    <source>
        <strain evidence="1 2">Gsoil 183</strain>
        <plasmid evidence="1">unnamed1</plasmid>
    </source>
</reference>
<evidence type="ECO:0000313" key="2">
    <source>
        <dbReference type="Proteomes" id="UP000323884"/>
    </source>
</evidence>
<organism evidence="1 2">
    <name type="scientific">Chryseobacterium panacisoli</name>
    <dbReference type="NCBI Taxonomy" id="1807141"/>
    <lineage>
        <taxon>Bacteria</taxon>
        <taxon>Pseudomonadati</taxon>
        <taxon>Bacteroidota</taxon>
        <taxon>Flavobacteriia</taxon>
        <taxon>Flavobacteriales</taxon>
        <taxon>Weeksellaceae</taxon>
        <taxon>Chryseobacterium group</taxon>
        <taxon>Chryseobacterium</taxon>
    </lineage>
</organism>
<gene>
    <name evidence="1" type="ORF">FW781_08125</name>
</gene>
<sequence>MEKSLIQRPGTRIFSISFDFTSGEQYKILQYLQANAYSLMGFKGATGPNQIVSGVPAWFAVDYGNVFGLMDIDYEPEYKVYVFNKSVIAANTTIQMQVLSQEISLGTAVSFHPGGSFSIRGTAPEGIITVRNESPLGTPDLTIGLAARVDGQFLPFCAFTSIAQGQVSMEPNENIVLFAAQTHMRAGTVIGNTIASGCKFMFSDKNTDYDLQMIRGTYGITNAPGGTLVDMIPSGQLLTQLLNK</sequence>
<evidence type="ECO:0000313" key="1">
    <source>
        <dbReference type="EMBL" id="TZF99885.1"/>
    </source>
</evidence>
<dbReference type="Proteomes" id="UP000323884">
    <property type="component" value="Unassembled WGS sequence"/>
</dbReference>
<keyword evidence="2" id="KW-1185">Reference proteome</keyword>
<dbReference type="AlphaFoldDB" id="A0A5D8ZY13"/>
<accession>A0A5D8ZY13</accession>